<dbReference type="AlphaFoldDB" id="A0A803Q125"/>
<dbReference type="PANTHER" id="PTHR47489">
    <property type="entry name" value="ACYL-COA N-ACYLTRANSFERASES (NAT) SUPERFAMILY PROTEIN"/>
    <property type="match status" value="1"/>
</dbReference>
<dbReference type="EMBL" id="UZAU01000655">
    <property type="status" value="NOT_ANNOTATED_CDS"/>
    <property type="molecule type" value="Genomic_DNA"/>
</dbReference>
<organism evidence="2 3">
    <name type="scientific">Cannabis sativa</name>
    <name type="common">Hemp</name>
    <name type="synonym">Marijuana</name>
    <dbReference type="NCBI Taxonomy" id="3483"/>
    <lineage>
        <taxon>Eukaryota</taxon>
        <taxon>Viridiplantae</taxon>
        <taxon>Streptophyta</taxon>
        <taxon>Embryophyta</taxon>
        <taxon>Tracheophyta</taxon>
        <taxon>Spermatophyta</taxon>
        <taxon>Magnoliopsida</taxon>
        <taxon>eudicotyledons</taxon>
        <taxon>Gunneridae</taxon>
        <taxon>Pentapetalae</taxon>
        <taxon>rosids</taxon>
        <taxon>fabids</taxon>
        <taxon>Rosales</taxon>
        <taxon>Cannabaceae</taxon>
        <taxon>Cannabis</taxon>
    </lineage>
</organism>
<reference evidence="2" key="2">
    <citation type="submission" date="2021-03" db="UniProtKB">
        <authorList>
            <consortium name="EnsemblPlants"/>
        </authorList>
    </citation>
    <scope>IDENTIFICATION</scope>
</reference>
<accession>A0A803Q125</accession>
<feature type="region of interest" description="Disordered" evidence="1">
    <location>
        <begin position="70"/>
        <end position="106"/>
    </location>
</feature>
<evidence type="ECO:0000313" key="3">
    <source>
        <dbReference type="Proteomes" id="UP000596661"/>
    </source>
</evidence>
<evidence type="ECO:0000256" key="1">
    <source>
        <dbReference type="SAM" id="MobiDB-lite"/>
    </source>
</evidence>
<dbReference type="Proteomes" id="UP000596661">
    <property type="component" value="Chromosome 7"/>
</dbReference>
<dbReference type="PANTHER" id="PTHR47489:SF2">
    <property type="entry name" value="GCN5-RELATED N-ACETYLTRANSFERASE 5, CHLOROPLASTIC"/>
    <property type="match status" value="1"/>
</dbReference>
<sequence length="112" mass="12531">MLKFLDGFSYCQELESGVFCVRVIRVEEMDMTISLLAESFVESMDMPSAYDTLLKFFIKQHLMERSGTVEVSFDNRGANTSTSPPTPTHPKKKTNGASLSPQLHSQGCLHLL</sequence>
<dbReference type="EnsemblPlants" id="evm.model.07.1044">
    <property type="protein sequence ID" value="cds.evm.model.07.1044"/>
    <property type="gene ID" value="evm.TU.07.1044"/>
</dbReference>
<keyword evidence="3" id="KW-1185">Reference proteome</keyword>
<reference evidence="2" key="1">
    <citation type="submission" date="2018-11" db="EMBL/GenBank/DDBJ databases">
        <authorList>
            <person name="Grassa J C."/>
        </authorList>
    </citation>
    <scope>NUCLEOTIDE SEQUENCE [LARGE SCALE GENOMIC DNA]</scope>
</reference>
<protein>
    <submittedName>
        <fullName evidence="2">Uncharacterized protein</fullName>
    </submittedName>
</protein>
<proteinExistence type="predicted"/>
<evidence type="ECO:0000313" key="2">
    <source>
        <dbReference type="EnsemblPlants" id="cds.evm.model.07.1044"/>
    </source>
</evidence>
<dbReference type="Gramene" id="evm.model.07.1044">
    <property type="protein sequence ID" value="cds.evm.model.07.1044"/>
    <property type="gene ID" value="evm.TU.07.1044"/>
</dbReference>
<name>A0A803Q125_CANSA</name>
<feature type="compositionally biased region" description="Polar residues" evidence="1">
    <location>
        <begin position="95"/>
        <end position="105"/>
    </location>
</feature>